<organism evidence="2">
    <name type="scientific">marine sediment metagenome</name>
    <dbReference type="NCBI Taxonomy" id="412755"/>
    <lineage>
        <taxon>unclassified sequences</taxon>
        <taxon>metagenomes</taxon>
        <taxon>ecological metagenomes</taxon>
    </lineage>
</organism>
<feature type="domain" description="Tail spike" evidence="1">
    <location>
        <begin position="21"/>
        <end position="146"/>
    </location>
</feature>
<dbReference type="AlphaFoldDB" id="X1D736"/>
<reference evidence="2" key="1">
    <citation type="journal article" date="2014" name="Front. Microbiol.">
        <title>High frequency of phylogenetically diverse reductive dehalogenase-homologous genes in deep subseafloor sedimentary metagenomes.</title>
        <authorList>
            <person name="Kawai M."/>
            <person name="Futagami T."/>
            <person name="Toyoda A."/>
            <person name="Takaki Y."/>
            <person name="Nishi S."/>
            <person name="Hori S."/>
            <person name="Arai W."/>
            <person name="Tsubouchi T."/>
            <person name="Morono Y."/>
            <person name="Uchiyama I."/>
            <person name="Ito T."/>
            <person name="Fujiyama A."/>
            <person name="Inagaki F."/>
            <person name="Takami H."/>
        </authorList>
    </citation>
    <scope>NUCLEOTIDE SEQUENCE</scope>
    <source>
        <strain evidence="2">Expedition CK06-06</strain>
    </source>
</reference>
<protein>
    <recommendedName>
        <fullName evidence="1">Tail spike domain-containing protein</fullName>
    </recommendedName>
</protein>
<accession>X1D736</accession>
<dbReference type="NCBIfam" id="TIGR01665">
    <property type="entry name" value="put_anti_recept"/>
    <property type="match status" value="1"/>
</dbReference>
<evidence type="ECO:0000259" key="1">
    <source>
        <dbReference type="Pfam" id="PF06605"/>
    </source>
</evidence>
<dbReference type="InterPro" id="IPR007119">
    <property type="entry name" value="Phage_tail_spike_N"/>
</dbReference>
<feature type="non-terminal residue" evidence="2">
    <location>
        <position position="1"/>
    </location>
</feature>
<name>X1D736_9ZZZZ</name>
<dbReference type="Pfam" id="PF06605">
    <property type="entry name" value="Prophage_tail"/>
    <property type="match status" value="1"/>
</dbReference>
<gene>
    <name evidence="2" type="ORF">S01H4_37523</name>
</gene>
<feature type="non-terminal residue" evidence="2">
    <location>
        <position position="293"/>
    </location>
</feature>
<sequence>TTEVKTDGLMAQLSEEIIESYDTTTDGKAVEDIIDDLLAFQRKATKITKGTISVIGTRGLNITNRSIQAVLLQLQESVGGYMYVDNDRKLQWLTTVGENKGQQIRYRKNLRGITRDIDYGGYCTKLHPTSSDEKLSDITLTKMLANKSSVGLFGYLTLKETYACYNGWTGLGNALPANVKVYGDDIAPGVDWISPTKYFDPGSRWSNEANAYDDNEASWAWNNPSIPGKDWSGYLHLAYSTYPGAGTLMAVGVRIKFTGIGASGIRLRLYTSPDGTNYQIVTFVELSAADNDV</sequence>
<dbReference type="InterPro" id="IPR010572">
    <property type="entry name" value="Tail_dom"/>
</dbReference>
<proteinExistence type="predicted"/>
<dbReference type="EMBL" id="BART01020167">
    <property type="protein sequence ID" value="GAH00919.1"/>
    <property type="molecule type" value="Genomic_DNA"/>
</dbReference>
<comment type="caution">
    <text evidence="2">The sequence shown here is derived from an EMBL/GenBank/DDBJ whole genome shotgun (WGS) entry which is preliminary data.</text>
</comment>
<evidence type="ECO:0000313" key="2">
    <source>
        <dbReference type="EMBL" id="GAH00919.1"/>
    </source>
</evidence>